<sequence length="33" mass="3981">MNRKKHCPNRKRPFLEFPQTQIMVLILQITGLE</sequence>
<evidence type="ECO:0000313" key="1">
    <source>
        <dbReference type="EMBL" id="JAD37984.1"/>
    </source>
</evidence>
<proteinExistence type="predicted"/>
<organism evidence="1">
    <name type="scientific">Arundo donax</name>
    <name type="common">Giant reed</name>
    <name type="synonym">Donax arundinaceus</name>
    <dbReference type="NCBI Taxonomy" id="35708"/>
    <lineage>
        <taxon>Eukaryota</taxon>
        <taxon>Viridiplantae</taxon>
        <taxon>Streptophyta</taxon>
        <taxon>Embryophyta</taxon>
        <taxon>Tracheophyta</taxon>
        <taxon>Spermatophyta</taxon>
        <taxon>Magnoliopsida</taxon>
        <taxon>Liliopsida</taxon>
        <taxon>Poales</taxon>
        <taxon>Poaceae</taxon>
        <taxon>PACMAD clade</taxon>
        <taxon>Arundinoideae</taxon>
        <taxon>Arundineae</taxon>
        <taxon>Arundo</taxon>
    </lineage>
</organism>
<protein>
    <submittedName>
        <fullName evidence="1">Uncharacterized protein</fullName>
    </submittedName>
</protein>
<dbReference type="EMBL" id="GBRH01259911">
    <property type="protein sequence ID" value="JAD37984.1"/>
    <property type="molecule type" value="Transcribed_RNA"/>
</dbReference>
<accession>A0A0A8ZF23</accession>
<name>A0A0A8ZF23_ARUDO</name>
<reference evidence="1" key="2">
    <citation type="journal article" date="2015" name="Data Brief">
        <title>Shoot transcriptome of the giant reed, Arundo donax.</title>
        <authorList>
            <person name="Barrero R.A."/>
            <person name="Guerrero F.D."/>
            <person name="Moolhuijzen P."/>
            <person name="Goolsby J.A."/>
            <person name="Tidwell J."/>
            <person name="Bellgard S.E."/>
            <person name="Bellgard M.I."/>
        </authorList>
    </citation>
    <scope>NUCLEOTIDE SEQUENCE</scope>
    <source>
        <tissue evidence="1">Shoot tissue taken approximately 20 cm above the soil surface</tissue>
    </source>
</reference>
<dbReference type="AlphaFoldDB" id="A0A0A8ZF23"/>
<reference evidence="1" key="1">
    <citation type="submission" date="2014-09" db="EMBL/GenBank/DDBJ databases">
        <authorList>
            <person name="Magalhaes I.L.F."/>
            <person name="Oliveira U."/>
            <person name="Santos F.R."/>
            <person name="Vidigal T.H.D.A."/>
            <person name="Brescovit A.D."/>
            <person name="Santos A.J."/>
        </authorList>
    </citation>
    <scope>NUCLEOTIDE SEQUENCE</scope>
    <source>
        <tissue evidence="1">Shoot tissue taken approximately 20 cm above the soil surface</tissue>
    </source>
</reference>